<dbReference type="EMBL" id="UINC01025515">
    <property type="protein sequence ID" value="SVB01224.1"/>
    <property type="molecule type" value="Genomic_DNA"/>
</dbReference>
<gene>
    <name evidence="1" type="ORF">METZ01_LOCUS154078</name>
</gene>
<protein>
    <submittedName>
        <fullName evidence="1">Uncharacterized protein</fullName>
    </submittedName>
</protein>
<sequence length="462" mass="52850">MRSVVQTDLGRDKFQDSSGTFRFMKVCALSLVLLLTASAMAGCSGGPDKEDDLGGTIWIITNDYTEVENLSREESLLPYRSYDPEDFSDIVAFSNNGSFVDNLKIYPEGCSQDRISSHDTVAFPANEFLCMAWYYPMNQYWRVGDNGHLVIFSLDIVSKEMFASEYYRELGIERHDETKVDVKMGCDIIRNELDYSLIDFSHYSIQLKVELSSDGEACEIRFEHEMVVIIEDGGIVMHLRHPETEHVIDIYENSNPYTGCLVGIEWTGQNELSEFEVAKIESLRSKCQATIPEDAIVWNCWLDVRLDSLPDFSQQSFNDSIAEHPGYPDWCGTLVPDNLSLDGSEPNLPPAEDLYGDNSSHCRDCVGYLRAQNETTFLDDGYYQDYCIDYAGGTWDEEYSMCSWPNFGRVGYECTPEADSQLLYHECLNATFPYFSQYTRYYWSGDYLYIGIAQYRYVVDYG</sequence>
<name>A0A382AIM2_9ZZZZ</name>
<reference evidence="1" key="1">
    <citation type="submission" date="2018-05" db="EMBL/GenBank/DDBJ databases">
        <authorList>
            <person name="Lanie J.A."/>
            <person name="Ng W.-L."/>
            <person name="Kazmierczak K.M."/>
            <person name="Andrzejewski T.M."/>
            <person name="Davidsen T.M."/>
            <person name="Wayne K.J."/>
            <person name="Tettelin H."/>
            <person name="Glass J.I."/>
            <person name="Rusch D."/>
            <person name="Podicherti R."/>
            <person name="Tsui H.-C.T."/>
            <person name="Winkler M.E."/>
        </authorList>
    </citation>
    <scope>NUCLEOTIDE SEQUENCE</scope>
</reference>
<dbReference type="AlphaFoldDB" id="A0A382AIM2"/>
<evidence type="ECO:0000313" key="1">
    <source>
        <dbReference type="EMBL" id="SVB01224.1"/>
    </source>
</evidence>
<organism evidence="1">
    <name type="scientific">marine metagenome</name>
    <dbReference type="NCBI Taxonomy" id="408172"/>
    <lineage>
        <taxon>unclassified sequences</taxon>
        <taxon>metagenomes</taxon>
        <taxon>ecological metagenomes</taxon>
    </lineage>
</organism>
<accession>A0A382AIM2</accession>
<proteinExistence type="predicted"/>